<sequence>MNLSEKAQNQLWTSLLTCGNPLIERETAKEQLESSVSRQTILWDKLQSVFVTCLQSESSVAKQETVVFFQQLAKSGQVDRETLAEQILNGVEWCSENLKEPPLELFSFLIELIVAIQSDTTRNFYVVRLLSNQYLEDIIFYVLCQYFVSFRNEERLRRLELLVPALSTMLCEHKKAMEEKIYHFLLIIYDYMDDLDSSEKKESLLVIVLRLLAIKPKSSSPSFSELGLLHKLWNKASQDISHRALILHYLLAQSFQGKTEYILSLWEATSNNNITEKKLWQQTILYYFGRNHWISITVWLVFTVLRMGRTSAAFQMKQLLDLALSSEMGSEKLHSSTLYLMEVIWIVIEYEYPNLSWISFARETWSRYKRSDLVDTSMPNEEPMSRHLYGSFTFPTAKFEIFRHFPKWVVGVHMLEDFLQLEGERMEELLWKWYNNLMHCSSTLQLWFALCCAHLFRQMNNTNRLSGSIHLFHRANSIEKLSFLPILFHRGRFCQLGKFSISWLQSWLSSCPVDSHYSLVLYKWLNSLLSICKKLLKNGNQGIRMYTLIVSVMLKESVTRGEPWKTTVVDEIIYCAECFPLDSPLQKMAYYWIQYLVEKRPTWVAYSLFSIVQQPLQSLSITSHSDPQVAACCIKIVCEMCQAKLLDYTKTFQTLYKWYCNSVSDSRELELAWIQFLGTVSSQKDGTEAFDKILMDSNVYLEIFNWISVKFIGCSMDNHNELRCIMVTWLLWLKKCLAIHSIANVQGKSAFEPTKLNILDPTEWNQLIESLFEKYFSEDFHVWCLSESEETLHQLVETMIQAVGLEWQYRKRLEWSAIERDHSIRKWSFVTPSIQEWLNQLETYTLLCPYGIIRCCLNNIFNLISSLVNEGDHSKISLGFYSLWILSYSQVVPFQHLFWKKWMLLLSEYWLSWMEKCTSLGWKPNMFAFWTSLWSRWSVQISTTCREWLLCEFFENIREEEFGWTDWKHMGLEMARFYILWDLLVGYPPMKVQSSLLLFMKEKKESQSNRVTEEIQQNVQNWWKDLFHIIETRPTSSEYLYSLIYFGNWTELILSYQRTLSVDTVQHMIRHWIGDQLIWLFRDDCCFDISIVLSLMRLLEPWKWVDFDWLSNMSEYGKSVVNLRYYCMHKGLCEWKTAFGLDFLQAWIQYEALSNRKEMYLDCSIRYGLSQQNLEQMIQIWMDCISSLLVQENKKHLYRLLEFLYNAWIECHDTKLNKKDRQFAAMDALVQLESWYRILFSIQNLHSSPIENSILQGLVSFSSQQD</sequence>
<keyword evidence="2" id="KW-1185">Reference proteome</keyword>
<dbReference type="EMBL" id="BQMJ01000069">
    <property type="protein sequence ID" value="GJQ15422.1"/>
    <property type="molecule type" value="Genomic_DNA"/>
</dbReference>
<accession>A0A9C7Q4L8</accession>
<evidence type="ECO:0000313" key="2">
    <source>
        <dbReference type="Proteomes" id="UP001061958"/>
    </source>
</evidence>
<evidence type="ECO:0000313" key="1">
    <source>
        <dbReference type="EMBL" id="GJQ15422.1"/>
    </source>
</evidence>
<reference evidence="1" key="1">
    <citation type="journal article" date="2022" name="Proc. Natl. Acad. Sci. U.S.A.">
        <title>Life cycle and functional genomics of the unicellular red alga Galdieria for elucidating algal and plant evolution and industrial use.</title>
        <authorList>
            <person name="Hirooka S."/>
            <person name="Itabashi T."/>
            <person name="Ichinose T.M."/>
            <person name="Onuma R."/>
            <person name="Fujiwara T."/>
            <person name="Yamashita S."/>
            <person name="Jong L.W."/>
            <person name="Tomita R."/>
            <person name="Iwane A.H."/>
            <person name="Miyagishima S.Y."/>
        </authorList>
    </citation>
    <scope>NUCLEOTIDE SEQUENCE</scope>
    <source>
        <strain evidence="1">NBRC 102759</strain>
    </source>
</reference>
<reference evidence="1" key="2">
    <citation type="submission" date="2022-01" db="EMBL/GenBank/DDBJ databases">
        <authorList>
            <person name="Hirooka S."/>
            <person name="Miyagishima S.Y."/>
        </authorList>
    </citation>
    <scope>NUCLEOTIDE SEQUENCE</scope>
    <source>
        <strain evidence="1">NBRC 102759</strain>
    </source>
</reference>
<proteinExistence type="predicted"/>
<dbReference type="OrthoDB" id="10323879at2759"/>
<dbReference type="Proteomes" id="UP001061958">
    <property type="component" value="Unassembled WGS sequence"/>
</dbReference>
<protein>
    <submittedName>
        <fullName evidence="1">Uncharacterized protein</fullName>
    </submittedName>
</protein>
<comment type="caution">
    <text evidence="1">The sequence shown here is derived from an EMBL/GenBank/DDBJ whole genome shotgun (WGS) entry which is preliminary data.</text>
</comment>
<dbReference type="AlphaFoldDB" id="A0A9C7Q4L8"/>
<name>A0A9C7Q4L8_9RHOD</name>
<organism evidence="1 2">
    <name type="scientific">Galdieria partita</name>
    <dbReference type="NCBI Taxonomy" id="83374"/>
    <lineage>
        <taxon>Eukaryota</taxon>
        <taxon>Rhodophyta</taxon>
        <taxon>Bangiophyceae</taxon>
        <taxon>Galdieriales</taxon>
        <taxon>Galdieriaceae</taxon>
        <taxon>Galdieria</taxon>
    </lineage>
</organism>
<gene>
    <name evidence="1" type="ORF">GpartN1_g7213.t1</name>
</gene>